<dbReference type="InParanoid" id="A0A1Z5RET8"/>
<protein>
    <submittedName>
        <fullName evidence="2">Uncharacterized protein</fullName>
    </submittedName>
</protein>
<dbReference type="EMBL" id="CM000765">
    <property type="protein sequence ID" value="OQU82258.1"/>
    <property type="molecule type" value="Genomic_DNA"/>
</dbReference>
<name>A0A1Z5RET8_SORBI</name>
<evidence type="ECO:0000256" key="1">
    <source>
        <dbReference type="SAM" id="SignalP"/>
    </source>
</evidence>
<evidence type="ECO:0000313" key="2">
    <source>
        <dbReference type="EMBL" id="OQU82258.1"/>
    </source>
</evidence>
<proteinExistence type="predicted"/>
<reference evidence="2 3" key="1">
    <citation type="journal article" date="2009" name="Nature">
        <title>The Sorghum bicolor genome and the diversification of grasses.</title>
        <authorList>
            <person name="Paterson A.H."/>
            <person name="Bowers J.E."/>
            <person name="Bruggmann R."/>
            <person name="Dubchak I."/>
            <person name="Grimwood J."/>
            <person name="Gundlach H."/>
            <person name="Haberer G."/>
            <person name="Hellsten U."/>
            <person name="Mitros T."/>
            <person name="Poliakov A."/>
            <person name="Schmutz J."/>
            <person name="Spannagl M."/>
            <person name="Tang H."/>
            <person name="Wang X."/>
            <person name="Wicker T."/>
            <person name="Bharti A.K."/>
            <person name="Chapman J."/>
            <person name="Feltus F.A."/>
            <person name="Gowik U."/>
            <person name="Grigoriev I.V."/>
            <person name="Lyons E."/>
            <person name="Maher C.A."/>
            <person name="Martis M."/>
            <person name="Narechania A."/>
            <person name="Otillar R.P."/>
            <person name="Penning B.W."/>
            <person name="Salamov A.A."/>
            <person name="Wang Y."/>
            <person name="Zhang L."/>
            <person name="Carpita N.C."/>
            <person name="Freeling M."/>
            <person name="Gingle A.R."/>
            <person name="Hash C.T."/>
            <person name="Keller B."/>
            <person name="Klein P."/>
            <person name="Kresovich S."/>
            <person name="McCann M.C."/>
            <person name="Ming R."/>
            <person name="Peterson D.G."/>
            <person name="Mehboob-ur-Rahman"/>
            <person name="Ware D."/>
            <person name="Westhoff P."/>
            <person name="Mayer K.F."/>
            <person name="Messing J."/>
            <person name="Rokhsar D.S."/>
        </authorList>
    </citation>
    <scope>NUCLEOTIDE SEQUENCE [LARGE SCALE GENOMIC DNA]</scope>
    <source>
        <strain evidence="3">cv. BTx623</strain>
    </source>
</reference>
<dbReference type="AlphaFoldDB" id="A0A1Z5RET8"/>
<feature type="chain" id="PRO_5012622493" evidence="1">
    <location>
        <begin position="22"/>
        <end position="155"/>
    </location>
</feature>
<evidence type="ECO:0000313" key="3">
    <source>
        <dbReference type="Proteomes" id="UP000000768"/>
    </source>
</evidence>
<keyword evidence="1" id="KW-0732">Signal</keyword>
<keyword evidence="3" id="KW-1185">Reference proteome</keyword>
<sequence length="155" mass="16676">MQKSLLGLLNCRLSSLTVSLSASPMAYKVKGIVKGLKAISGIFGERAFLSRLNPELCGHGDSDVSSSIACLFPPWIVLVSLTHSWDSAAANASLSWMDDIMASSDLSSLGFSRSLELIMFFSHNKSANGTFCHGLSAKQTRRRSLVPPPGFLKVQ</sequence>
<accession>A0A1Z5RET8</accession>
<gene>
    <name evidence="2" type="ORF">SORBI_3006G204850</name>
</gene>
<feature type="signal peptide" evidence="1">
    <location>
        <begin position="1"/>
        <end position="21"/>
    </location>
</feature>
<reference evidence="3" key="2">
    <citation type="journal article" date="2018" name="Plant J.">
        <title>The Sorghum bicolor reference genome: improved assembly, gene annotations, a transcriptome atlas, and signatures of genome organization.</title>
        <authorList>
            <person name="McCormick R.F."/>
            <person name="Truong S.K."/>
            <person name="Sreedasyam A."/>
            <person name="Jenkins J."/>
            <person name="Shu S."/>
            <person name="Sims D."/>
            <person name="Kennedy M."/>
            <person name="Amirebrahimi M."/>
            <person name="Weers B.D."/>
            <person name="McKinley B."/>
            <person name="Mattison A."/>
            <person name="Morishige D.T."/>
            <person name="Grimwood J."/>
            <person name="Schmutz J."/>
            <person name="Mullet J.E."/>
        </authorList>
    </citation>
    <scope>NUCLEOTIDE SEQUENCE [LARGE SCALE GENOMIC DNA]</scope>
    <source>
        <strain evidence="3">cv. BTx623</strain>
    </source>
</reference>
<dbReference type="Proteomes" id="UP000000768">
    <property type="component" value="Chromosome 6"/>
</dbReference>
<dbReference type="Gramene" id="OQU82258">
    <property type="protein sequence ID" value="OQU82258"/>
    <property type="gene ID" value="SORBI_3006G204850"/>
</dbReference>
<organism evidence="2 3">
    <name type="scientific">Sorghum bicolor</name>
    <name type="common">Sorghum</name>
    <name type="synonym">Sorghum vulgare</name>
    <dbReference type="NCBI Taxonomy" id="4558"/>
    <lineage>
        <taxon>Eukaryota</taxon>
        <taxon>Viridiplantae</taxon>
        <taxon>Streptophyta</taxon>
        <taxon>Embryophyta</taxon>
        <taxon>Tracheophyta</taxon>
        <taxon>Spermatophyta</taxon>
        <taxon>Magnoliopsida</taxon>
        <taxon>Liliopsida</taxon>
        <taxon>Poales</taxon>
        <taxon>Poaceae</taxon>
        <taxon>PACMAD clade</taxon>
        <taxon>Panicoideae</taxon>
        <taxon>Andropogonodae</taxon>
        <taxon>Andropogoneae</taxon>
        <taxon>Sorghinae</taxon>
        <taxon>Sorghum</taxon>
    </lineage>
</organism>